<dbReference type="NCBIfam" id="TIGR01733">
    <property type="entry name" value="AA-adenyl-dom"/>
    <property type="match status" value="1"/>
</dbReference>
<dbReference type="InterPro" id="IPR042099">
    <property type="entry name" value="ANL_N_sf"/>
</dbReference>
<dbReference type="InterPro" id="IPR001242">
    <property type="entry name" value="Condensation_dom"/>
</dbReference>
<feature type="domain" description="Carrier" evidence="5">
    <location>
        <begin position="2592"/>
        <end position="2667"/>
    </location>
</feature>
<dbReference type="InterPro" id="IPR020841">
    <property type="entry name" value="PKS_Beta-ketoAc_synthase_dom"/>
</dbReference>
<sequence>MVASLARQVLTQARRTPEAVAIVDGDRVLTYTELDVASARVATGLHERGVRPGAAVAVRVPRSADLVCAMLGVLRLGATVVPLDTQSPPERRDHILADSGSVALIHDGATPDELPDSVKPFRVEELAVPGSVPEFASAPVAFVFYTSGTTGRPKGVEVTGDGILRLARPGFLERGERFSCLSNPAFDAISFEVWVPLLTGARCVILDEDVVQTPELLAEVLLRERVDTVWMTTALFNAVVDRVPHCFAGAKQMVVGGEQLDAGAMSRWYRDNPGSAMRLHNVYGPTESTTYAFFHPIPRGFDGDVVPIGRPLPGTTMRLVVDGERAAEPGEVAELYLGGDGLAAGYRNLPEETASRFVRYDGDRYYRTGDLVRAGADGLVEFVGRADRQVKVRGFRVEPGEVERQLLRHPAVRLAHVCAHRTGGVHELVAYLVLGAEIGFPEFDRHLTRTLPGYLRPHRIHLVGELPLTVNGKVDEPALLARELPAWRAEHRGDDRIATERERALLDLAGAVLGVSGLRPGDRWVPSGGDSLKALRLRFEVRRRWGCELAQAAVLRDDFAALAAAVEAGARSPYPPAGAPSGVRSALATSEQQRLWLLQQQAPDSRAYDVDLAFRVTGAVDAEALRHAVRRLVVRYPALRTAFEARADGLYQLVADPYDPWDPVTGPFDLARPRQLRARWDDGVLRLRLHHIAVDGWSVSLLLRAISEEYLSGEGTVDGAETRTPLDFAAWQEDWFANPAYQAQRAELQAHYDQRDDLVSARSGSRAPARLLCTKLDAGQRATADRLGAELGLTRFQLLLGVFAWSVYGVTGRTRPRIASPVANRPVQEFEDSVGMFANTVLVPLEVVPGEGLRALLRRHAADTGAVLDRQDVALAHLALPADGGLFDYLFVLENTDFEALTLPGCTVRPEWTVQDEAKCAMTMSVVDRPDGLDCLWEFAADRFDAAEVEAMADLFRRGLDELGHDGATLAELVAPYRRALPDPGRGAVSTPAFTTIAGGFTRQVRRTPDAPALAVGGRTLSYAQLDAQANALAAELGTATGPSVALYFEASVEHVVALLALARLNLTIVPLDPSYPATLLRQVLDQADPCTVLLAPGSEAAFDEFAPAELPRHPVTLSAARAPEPPPHQGERPLYTLFTSGSTGTPKGVVVTDGLLCNLLHWQLETEGRTAAATQQFSMLSFDVSFQEIFGTLCTGGTLHLAEPGWRHDAPALLAHLEAAGIERIHLPCVALQLLAEHGVRLGIHPSRLREVVTAGEQLLCTGAIRRWFAGLPGASLVNHYGPTETHVVSGLRLDGDPADWPDRPAIGKPVDNTLLRVVDEAGEILPPGRSGELLIGGPHVSPCYLGDTELNRARFVELPGLGHFFRSGDLARFDSGGLLHFLGRNDEQVKLSGYRLELGQVEAALLAHESVAGAVVVRDGDQLVACLRCHGDLPSADELSRHLSGLLPAYARIDRFRVLDALPRTPSGKVDRRRALAAPGLDLRSGRAASTALSPREAQLATVFEEVVGQPIGPDQRFFDAGASSLGLMRFHLRCTAELGLPLSIPDLFEHVTVRRLARFLDGQTPAERVAVAESAPDEPIAVVGMAVRLPGADDLGAFWAMAEGGGRGIEHFDAEDGLVGARSQMRGLLAFDPAAFGISRRDAALMDPQQRHLLMNSVEALAHAGIADPAPRSVGLVASCSENTYFQSMLREADPAGLPHSFQFAFHHEKDFLATKVAYYLGLRGPALTVQAACASSLVAIHVAAGMLRAGDCEVMLAGGVQIDTGLSSGYRYRPQHIFSKDGHCRPFSDDASGTVGASGVGTVVLKPLRLARRDGDAVYAVISGSALNNDGDGKLSYSAPSLAGQREVIRAALRRSGHTGADIGYVEAHGTGTELGDPVEVGALREAFGVTERGRCALSSVKSQIGHLGTAAGVVGLVRAALAVHHGLIPPTVDFHELNPKIGDAAPFFVPAKAERWPDDRPRVAAVSSFGVGGTNAHVVLDECERTTGPVATAPCLMLSSASAAGLRADAARIADYLEARPEAFDQVLRHLQAGRPARRWRVAAVHAGAASAAAWLRKVAGVEVTPTEETLLAGEHRTGALVVRWLGGATVRWPDGPAQAPWDFPPPAFDLADYDFDRVAPRPVVSEWPSRVPEAEWLHQPHWVRLRRATPARAEVEGTVVVMTAEPIPDLGTGVVQVTAADSFADLGDDRYQVDPADPDSLRLLFDALGADVVQWVHALPLSVDGAVGEDTVARARWACVDTPAAVLRAAGTGRTLRTWWLSQQAQPVEGPVRRPELGLLAGITEVASQEGGADSHWLDLPSGDPAAWVPLLPALLCEPELPRRLALRQGYWWHPALVPVAPPSGDSPAHQGVHLVLGGSGGIGASVAAWLLARSDCRVVLLARRAGLPAELAPWADRVDLLEADLGAVALDEVLSELDRVDGVVHAAEVAEGDVLANRDPVRMRRAMAAKERGALLVEQVIARFQPAFAVYCSSMSAWYGGAGQLDYAASNGLLDGFARYRAAEAETTARLVVDWEIWAEAGMARDTPYPGARHQAHLAVGLTVAEGRRVFERALSLDLPQLLVSTTALARAREFYAAPATAAKDNAESSSGRLAASLRGWLGVDDLDPDASLYDLGADSLTLLDLISEVKAQHGIELDLSQLSHRVSLAEVLALLGEEPSGDAVAVEVWQEGTGRDLLCLLHPVGGDIQAYRALVSALDPRLTVCLIADPAFRRPGQPTWSIRERARRYLAALEARFPRGDWDWRLGGWSFGAWVAIEMAAGLDADGTAVDGLYLLDPPAPDTGPQLAAYGEEELEAVFANELSQGEATEAYAKRLARCCRANLATMADYRPPVLRHTAAAVWLAGRPATGLPVPVTGPEPWRGLLPGTVTTLDTTHYGIVEPDHAKVVAEAVNAALPAFETC</sequence>
<dbReference type="InterPro" id="IPR014031">
    <property type="entry name" value="Ketoacyl_synth_C"/>
</dbReference>
<keyword evidence="8" id="KW-1185">Reference proteome</keyword>
<dbReference type="InterPro" id="IPR018201">
    <property type="entry name" value="Ketoacyl_synth_AS"/>
</dbReference>
<dbReference type="InterPro" id="IPR010071">
    <property type="entry name" value="AA_adenyl_dom"/>
</dbReference>
<dbReference type="Gene3D" id="3.30.559.10">
    <property type="entry name" value="Chloramphenicol acetyltransferase-like domain"/>
    <property type="match status" value="1"/>
</dbReference>
<dbReference type="Gene3D" id="3.40.50.1820">
    <property type="entry name" value="alpha/beta hydrolase"/>
    <property type="match status" value="1"/>
</dbReference>
<dbReference type="Pfam" id="PF08659">
    <property type="entry name" value="KR"/>
    <property type="match status" value="1"/>
</dbReference>
<evidence type="ECO:0000256" key="3">
    <source>
        <dbReference type="ARBA" id="ARBA00022553"/>
    </source>
</evidence>
<dbReference type="SMART" id="SM00822">
    <property type="entry name" value="PKS_KR"/>
    <property type="match status" value="1"/>
</dbReference>
<dbReference type="SUPFAM" id="SSF47336">
    <property type="entry name" value="ACP-like"/>
    <property type="match status" value="3"/>
</dbReference>
<dbReference type="PROSITE" id="PS00012">
    <property type="entry name" value="PHOSPHOPANTETHEINE"/>
    <property type="match status" value="1"/>
</dbReference>
<gene>
    <name evidence="7" type="ORF">GCM10009754_03140</name>
</gene>
<dbReference type="Gene3D" id="1.10.1240.100">
    <property type="match status" value="1"/>
</dbReference>
<dbReference type="InterPro" id="IPR020845">
    <property type="entry name" value="AMP-binding_CS"/>
</dbReference>
<keyword evidence="3" id="KW-0597">Phosphoprotein</keyword>
<evidence type="ECO:0000259" key="5">
    <source>
        <dbReference type="PROSITE" id="PS50075"/>
    </source>
</evidence>
<dbReference type="InterPro" id="IPR057326">
    <property type="entry name" value="KR_dom"/>
</dbReference>
<dbReference type="PROSITE" id="PS50075">
    <property type="entry name" value="CARRIER"/>
    <property type="match status" value="2"/>
</dbReference>
<dbReference type="EMBL" id="BAAANN010000001">
    <property type="protein sequence ID" value="GAA1939393.1"/>
    <property type="molecule type" value="Genomic_DNA"/>
</dbReference>
<dbReference type="Pfam" id="PF13193">
    <property type="entry name" value="AMP-binding_C"/>
    <property type="match status" value="2"/>
</dbReference>
<feature type="domain" description="Ketosynthase family 3 (KS3)" evidence="6">
    <location>
        <begin position="1580"/>
        <end position="1987"/>
    </location>
</feature>
<dbReference type="PANTHER" id="PTHR45527:SF1">
    <property type="entry name" value="FATTY ACID SYNTHASE"/>
    <property type="match status" value="1"/>
</dbReference>
<dbReference type="PROSITE" id="PS00455">
    <property type="entry name" value="AMP_BINDING"/>
    <property type="match status" value="1"/>
</dbReference>
<dbReference type="RefSeq" id="WP_344412502.1">
    <property type="nucleotide sequence ID" value="NZ_BAAANN010000001.1"/>
</dbReference>
<dbReference type="Pfam" id="PF00975">
    <property type="entry name" value="Thioesterase"/>
    <property type="match status" value="1"/>
</dbReference>
<dbReference type="InterPro" id="IPR023213">
    <property type="entry name" value="CAT-like_dom_sf"/>
</dbReference>
<dbReference type="SUPFAM" id="SSF52777">
    <property type="entry name" value="CoA-dependent acyltransferases"/>
    <property type="match status" value="2"/>
</dbReference>
<dbReference type="SUPFAM" id="SSF51735">
    <property type="entry name" value="NAD(P)-binding Rossmann-fold domains"/>
    <property type="match status" value="2"/>
</dbReference>
<dbReference type="InterPro" id="IPR032821">
    <property type="entry name" value="PKS_assoc"/>
</dbReference>
<dbReference type="SMART" id="SM00823">
    <property type="entry name" value="PKS_PP"/>
    <property type="match status" value="2"/>
</dbReference>
<evidence type="ECO:0000259" key="6">
    <source>
        <dbReference type="PROSITE" id="PS52004"/>
    </source>
</evidence>
<evidence type="ECO:0000256" key="2">
    <source>
        <dbReference type="ARBA" id="ARBA00022450"/>
    </source>
</evidence>
<dbReference type="Proteomes" id="UP001501116">
    <property type="component" value="Unassembled WGS sequence"/>
</dbReference>
<evidence type="ECO:0000256" key="1">
    <source>
        <dbReference type="ARBA" id="ARBA00001957"/>
    </source>
</evidence>
<dbReference type="SUPFAM" id="SSF53901">
    <property type="entry name" value="Thiolase-like"/>
    <property type="match status" value="1"/>
</dbReference>
<dbReference type="Gene3D" id="3.30.300.30">
    <property type="match status" value="2"/>
</dbReference>
<reference evidence="8" key="1">
    <citation type="journal article" date="2019" name="Int. J. Syst. Evol. Microbiol.">
        <title>The Global Catalogue of Microorganisms (GCM) 10K type strain sequencing project: providing services to taxonomists for standard genome sequencing and annotation.</title>
        <authorList>
            <consortium name="The Broad Institute Genomics Platform"/>
            <consortium name="The Broad Institute Genome Sequencing Center for Infectious Disease"/>
            <person name="Wu L."/>
            <person name="Ma J."/>
        </authorList>
    </citation>
    <scope>NUCLEOTIDE SEQUENCE [LARGE SCALE GENOMIC DNA]</scope>
    <source>
        <strain evidence="8">JCM 14545</strain>
    </source>
</reference>
<dbReference type="Pfam" id="PF00550">
    <property type="entry name" value="PP-binding"/>
    <property type="match status" value="2"/>
</dbReference>
<dbReference type="Gene3D" id="3.40.47.10">
    <property type="match status" value="1"/>
</dbReference>
<dbReference type="InterPro" id="IPR036736">
    <property type="entry name" value="ACP-like_sf"/>
</dbReference>
<dbReference type="InterPro" id="IPR009081">
    <property type="entry name" value="PP-bd_ACP"/>
</dbReference>
<dbReference type="PROSITE" id="PS00606">
    <property type="entry name" value="KS3_1"/>
    <property type="match status" value="1"/>
</dbReference>
<dbReference type="InterPro" id="IPR001031">
    <property type="entry name" value="Thioesterase"/>
</dbReference>
<evidence type="ECO:0000313" key="8">
    <source>
        <dbReference type="Proteomes" id="UP001501116"/>
    </source>
</evidence>
<dbReference type="InterPro" id="IPR006162">
    <property type="entry name" value="Ppantetheine_attach_site"/>
</dbReference>
<dbReference type="InterPro" id="IPR045851">
    <property type="entry name" value="AMP-bd_C_sf"/>
</dbReference>
<dbReference type="Gene3D" id="3.40.50.720">
    <property type="entry name" value="NAD(P)-binding Rossmann-like Domain"/>
    <property type="match status" value="1"/>
</dbReference>
<accession>A0ABP5BC37</accession>
<dbReference type="PANTHER" id="PTHR45527">
    <property type="entry name" value="NONRIBOSOMAL PEPTIDE SYNTHETASE"/>
    <property type="match status" value="1"/>
</dbReference>
<protein>
    <submittedName>
        <fullName evidence="7">Non-ribosomal peptide synthetase</fullName>
    </submittedName>
</protein>
<dbReference type="Gene3D" id="3.40.50.12780">
    <property type="entry name" value="N-terminal domain of ligase-like"/>
    <property type="match status" value="2"/>
</dbReference>
<dbReference type="Gene3D" id="3.30.559.30">
    <property type="entry name" value="Nonribosomal peptide synthetase, condensation domain"/>
    <property type="match status" value="1"/>
</dbReference>
<dbReference type="InterPro" id="IPR014030">
    <property type="entry name" value="Ketoacyl_synth_N"/>
</dbReference>
<dbReference type="InterPro" id="IPR000873">
    <property type="entry name" value="AMP-dep_synth/lig_dom"/>
</dbReference>
<dbReference type="CDD" id="cd00833">
    <property type="entry name" value="PKS"/>
    <property type="match status" value="1"/>
</dbReference>
<dbReference type="Pfam" id="PF00668">
    <property type="entry name" value="Condensation"/>
    <property type="match status" value="2"/>
</dbReference>
<keyword evidence="4" id="KW-0808">Transferase</keyword>
<dbReference type="SUPFAM" id="SSF53474">
    <property type="entry name" value="alpha/beta-Hydrolases"/>
    <property type="match status" value="1"/>
</dbReference>
<dbReference type="Pfam" id="PF00501">
    <property type="entry name" value="AMP-binding"/>
    <property type="match status" value="2"/>
</dbReference>
<keyword evidence="2" id="KW-0596">Phosphopantetheine</keyword>
<dbReference type="InterPro" id="IPR025110">
    <property type="entry name" value="AMP-bd_C"/>
</dbReference>
<dbReference type="InterPro" id="IPR036291">
    <property type="entry name" value="NAD(P)-bd_dom_sf"/>
</dbReference>
<feature type="domain" description="Carrier" evidence="5">
    <location>
        <begin position="1493"/>
        <end position="1567"/>
    </location>
</feature>
<comment type="cofactor">
    <cofactor evidence="1">
        <name>pantetheine 4'-phosphate</name>
        <dbReference type="ChEBI" id="CHEBI:47942"/>
    </cofactor>
</comment>
<dbReference type="Pfam" id="PF02801">
    <property type="entry name" value="Ketoacyl-synt_C"/>
    <property type="match status" value="1"/>
</dbReference>
<proteinExistence type="predicted"/>
<evidence type="ECO:0000313" key="7">
    <source>
        <dbReference type="EMBL" id="GAA1939393.1"/>
    </source>
</evidence>
<dbReference type="InterPro" id="IPR029058">
    <property type="entry name" value="AB_hydrolase_fold"/>
</dbReference>
<organism evidence="7 8">
    <name type="scientific">Amycolatopsis minnesotensis</name>
    <dbReference type="NCBI Taxonomy" id="337894"/>
    <lineage>
        <taxon>Bacteria</taxon>
        <taxon>Bacillati</taxon>
        <taxon>Actinomycetota</taxon>
        <taxon>Actinomycetes</taxon>
        <taxon>Pseudonocardiales</taxon>
        <taxon>Pseudonocardiaceae</taxon>
        <taxon>Amycolatopsis</taxon>
    </lineage>
</organism>
<name>A0ABP5BC37_9PSEU</name>
<dbReference type="InterPro" id="IPR020806">
    <property type="entry name" value="PKS_PP-bd"/>
</dbReference>
<dbReference type="InterPro" id="IPR016039">
    <property type="entry name" value="Thiolase-like"/>
</dbReference>
<evidence type="ECO:0000256" key="4">
    <source>
        <dbReference type="ARBA" id="ARBA00022679"/>
    </source>
</evidence>
<dbReference type="Pfam" id="PF16197">
    <property type="entry name" value="KAsynt_C_assoc"/>
    <property type="match status" value="1"/>
</dbReference>
<dbReference type="PROSITE" id="PS52004">
    <property type="entry name" value="KS3_2"/>
    <property type="match status" value="1"/>
</dbReference>
<comment type="caution">
    <text evidence="7">The sequence shown here is derived from an EMBL/GenBank/DDBJ whole genome shotgun (WGS) entry which is preliminary data.</text>
</comment>
<dbReference type="Pfam" id="PF00109">
    <property type="entry name" value="ketoacyl-synt"/>
    <property type="match status" value="1"/>
</dbReference>
<dbReference type="SUPFAM" id="SSF56801">
    <property type="entry name" value="Acetyl-CoA synthetase-like"/>
    <property type="match status" value="2"/>
</dbReference>
<dbReference type="Gene3D" id="1.10.1200.10">
    <property type="entry name" value="ACP-like"/>
    <property type="match status" value="3"/>
</dbReference>
<dbReference type="SMART" id="SM00825">
    <property type="entry name" value="PKS_KS"/>
    <property type="match status" value="1"/>
</dbReference>
<dbReference type="InterPro" id="IPR013968">
    <property type="entry name" value="PKS_KR"/>
</dbReference>